<evidence type="ECO:0008006" key="3">
    <source>
        <dbReference type="Google" id="ProtNLM"/>
    </source>
</evidence>
<keyword evidence="2" id="KW-1185">Reference proteome</keyword>
<dbReference type="GeneID" id="84023913"/>
<dbReference type="RefSeq" id="WP_146021150.1">
    <property type="nucleotide sequence ID" value="NZ_CP072027.1"/>
</dbReference>
<accession>A0ABT0R8U6</accession>
<gene>
    <name evidence="1" type="ORF">M8N44_08565</name>
</gene>
<organism evidence="1 2">
    <name type="scientific">Akkermansia massiliensis</name>
    <dbReference type="NCBI Taxonomy" id="2927224"/>
    <lineage>
        <taxon>Bacteria</taxon>
        <taxon>Pseudomonadati</taxon>
        <taxon>Verrucomicrobiota</taxon>
        <taxon>Verrucomicrobiia</taxon>
        <taxon>Verrucomicrobiales</taxon>
        <taxon>Akkermansiaceae</taxon>
        <taxon>Akkermansia</taxon>
    </lineage>
</organism>
<evidence type="ECO:0000313" key="1">
    <source>
        <dbReference type="EMBL" id="MCL6657363.1"/>
    </source>
</evidence>
<evidence type="ECO:0000313" key="2">
    <source>
        <dbReference type="Proteomes" id="UP001202031"/>
    </source>
</evidence>
<proteinExistence type="predicted"/>
<comment type="caution">
    <text evidence="1">The sequence shown here is derived from an EMBL/GenBank/DDBJ whole genome shotgun (WGS) entry which is preliminary data.</text>
</comment>
<dbReference type="Proteomes" id="UP001202031">
    <property type="component" value="Unassembled WGS sequence"/>
</dbReference>
<name>A0ABT0R8U6_9BACT</name>
<dbReference type="EMBL" id="JAMGSI010000002">
    <property type="protein sequence ID" value="MCL6657363.1"/>
    <property type="molecule type" value="Genomic_DNA"/>
</dbReference>
<protein>
    <recommendedName>
        <fullName evidence="3">BACON domain-containing protein</fullName>
    </recommendedName>
</protein>
<reference evidence="1 2" key="1">
    <citation type="submission" date="2022-03" db="EMBL/GenBank/DDBJ databases">
        <title>Taxonomic description of new species and reclassification of some bacterial strains.</title>
        <authorList>
            <person name="Ndongo S."/>
        </authorList>
    </citation>
    <scope>NUCLEOTIDE SEQUENCE [LARGE SCALE GENOMIC DNA]</scope>
    <source>
        <strain evidence="1 2">Marseille-P6666</strain>
    </source>
</reference>
<sequence>MAIGAFSLGFAEDGDLEDEGRDLYISSKTRKYSAECMIFDLDREEDQKREDIGIGEEADLELEGKLLSLVNKDEIEWKLSEQSEKWAILTINEKDKFKAVLTAKKDPVIKGEVSVEVKTNLDDKPKPKKFNVLVPNKIEGINLSERSPDGPRDGKVNEVGASTHLALVFQPRTVSFSNINFIERSLDKPEDLPEGLAPHMPNPNPQRIDEYNGHMSDLIGVYPPKEHRENSILLFQNLPLPLFYFWRCGFYTVVNGKDCCLIDDVVYIQTFDESYDGNRIDGLKNFKVKICKFGCSVERSTGGDAIHIDTGTRDD</sequence>